<dbReference type="Pfam" id="PF07676">
    <property type="entry name" value="PD40"/>
    <property type="match status" value="2"/>
</dbReference>
<dbReference type="Gene3D" id="3.40.50.1820">
    <property type="entry name" value="alpha/beta hydrolase"/>
    <property type="match status" value="1"/>
</dbReference>
<evidence type="ECO:0000256" key="3">
    <source>
        <dbReference type="SAM" id="SignalP"/>
    </source>
</evidence>
<keyword evidence="2" id="KW-0645">Protease</keyword>
<keyword evidence="6" id="KW-1185">Reference proteome</keyword>
<accession>A0ABY7NK22</accession>
<evidence type="ECO:0000313" key="6">
    <source>
        <dbReference type="Proteomes" id="UP001210865"/>
    </source>
</evidence>
<dbReference type="Proteomes" id="UP001210865">
    <property type="component" value="Chromosome"/>
</dbReference>
<dbReference type="EMBL" id="CP115174">
    <property type="protein sequence ID" value="WBO20866.1"/>
    <property type="molecule type" value="Genomic_DNA"/>
</dbReference>
<reference evidence="5 6" key="1">
    <citation type="submission" date="2022-12" db="EMBL/GenBank/DDBJ databases">
        <title>Sphingomonas abieness sp. nov., an endophytic bacterium isolated from Abies koreana.</title>
        <authorList>
            <person name="Jiang L."/>
            <person name="Lee J."/>
        </authorList>
    </citation>
    <scope>NUCLEOTIDE SEQUENCE [LARGE SCALE GENOMIC DNA]</scope>
    <source>
        <strain evidence="6">PAMB 00755</strain>
    </source>
</reference>
<feature type="domain" description="Peptidase S9 prolyl oligopeptidase catalytic" evidence="4">
    <location>
        <begin position="441"/>
        <end position="642"/>
    </location>
</feature>
<dbReference type="InterPro" id="IPR011659">
    <property type="entry name" value="WD40"/>
</dbReference>
<protein>
    <submittedName>
        <fullName evidence="5">S9 family peptidase</fullName>
    </submittedName>
</protein>
<dbReference type="Gene3D" id="2.120.10.30">
    <property type="entry name" value="TolB, C-terminal domain"/>
    <property type="match status" value="2"/>
</dbReference>
<evidence type="ECO:0000259" key="4">
    <source>
        <dbReference type="Pfam" id="PF00326"/>
    </source>
</evidence>
<evidence type="ECO:0000256" key="2">
    <source>
        <dbReference type="ARBA" id="ARBA00022825"/>
    </source>
</evidence>
<keyword evidence="3" id="KW-0732">Signal</keyword>
<dbReference type="InterPro" id="IPR011042">
    <property type="entry name" value="6-blade_b-propeller_TolB-like"/>
</dbReference>
<dbReference type="InterPro" id="IPR001375">
    <property type="entry name" value="Peptidase_S9_cat"/>
</dbReference>
<proteinExistence type="predicted"/>
<dbReference type="PANTHER" id="PTHR42776:SF4">
    <property type="entry name" value="ACYLAMINO-ACID-RELEASING ENZYME"/>
    <property type="match status" value="1"/>
</dbReference>
<name>A0ABY7NK22_9SPHN</name>
<dbReference type="SUPFAM" id="SSF53474">
    <property type="entry name" value="alpha/beta-Hydrolases"/>
    <property type="match status" value="1"/>
</dbReference>
<feature type="chain" id="PRO_5047037642" evidence="3">
    <location>
        <begin position="26"/>
        <end position="643"/>
    </location>
</feature>
<gene>
    <name evidence="5" type="ORF">PBT88_11650</name>
</gene>
<keyword evidence="1" id="KW-0378">Hydrolase</keyword>
<dbReference type="PANTHER" id="PTHR42776">
    <property type="entry name" value="SERINE PEPTIDASE S9 FAMILY MEMBER"/>
    <property type="match status" value="1"/>
</dbReference>
<dbReference type="Pfam" id="PF00326">
    <property type="entry name" value="Peptidase_S9"/>
    <property type="match status" value="1"/>
</dbReference>
<evidence type="ECO:0000256" key="1">
    <source>
        <dbReference type="ARBA" id="ARBA00022801"/>
    </source>
</evidence>
<dbReference type="SUPFAM" id="SSF82171">
    <property type="entry name" value="DPP6 N-terminal domain-like"/>
    <property type="match status" value="1"/>
</dbReference>
<dbReference type="RefSeq" id="WP_270075516.1">
    <property type="nucleotide sequence ID" value="NZ_CP115174.1"/>
</dbReference>
<sequence length="643" mass="67679">MNKGHSVRISYASVIAMTLASSAAAQPLHSFDGLVIAPAGDRVATVDSADEPDASSASRGVIVVRATADGHILARIDPCKTCNYSSLAYGPDGQLTFVARDRKAGTSALMVQGARGARRLATVNGLAASPRWSPDGQSIALLVTIGARKETGATQAGVRQVGEIGETSDEKRIAIVPAGGGALRTVSPADRFVYEYDWRPDGQGFVATTAKGDGDANWWVATIDAIDAATGAVRTITAPATQVNFPRVSPDGKTVAFIGGLMSDFGSVGGDVWTVPFAGGAATDVTPGYRGTFTSLTWGEGGLRGTALLGDQAAVVPIDPAKGASEPLWTAKAGIAAEGARVAFARSGTMAMVAQDFEHGPAIFAGPVSHPAQITSDNNAYPAIVQAQSITWKSGGHDVQGWLLAPRLTHAPAGKAPMITVVHGGPSAATTPGFVWQKDNAALIRAGYWLFLPNPRGSYGQGEAFTAANKRDFGGGDLKDILAGIDAAEAVAPIDDNRLGLMGHSYGGFMAMWTNTQTSRFKAIYAGAGLSNWISYYGTNGINTWMIPFFGKTMYDDPKVYWDASAIQFIAKAKTPTLIAVGERDIEVPPTQSVEYWNALKAHDVPTSLVIYPDEGHGFRDPAHVADLQHRIIEWFDRYLKGQ</sequence>
<organism evidence="5 6">
    <name type="scientific">Sphingomonas abietis</name>
    <dbReference type="NCBI Taxonomy" id="3012344"/>
    <lineage>
        <taxon>Bacteria</taxon>
        <taxon>Pseudomonadati</taxon>
        <taxon>Pseudomonadota</taxon>
        <taxon>Alphaproteobacteria</taxon>
        <taxon>Sphingomonadales</taxon>
        <taxon>Sphingomonadaceae</taxon>
        <taxon>Sphingomonas</taxon>
    </lineage>
</organism>
<evidence type="ECO:0000313" key="5">
    <source>
        <dbReference type="EMBL" id="WBO20866.1"/>
    </source>
</evidence>
<dbReference type="InterPro" id="IPR029058">
    <property type="entry name" value="AB_hydrolase_fold"/>
</dbReference>
<keyword evidence="2" id="KW-0720">Serine protease</keyword>
<feature type="signal peptide" evidence="3">
    <location>
        <begin position="1"/>
        <end position="25"/>
    </location>
</feature>